<comment type="caution">
    <text evidence="3">The sequence shown here is derived from an EMBL/GenBank/DDBJ whole genome shotgun (WGS) entry which is preliminary data.</text>
</comment>
<evidence type="ECO:0000256" key="1">
    <source>
        <dbReference type="SAM" id="SignalP"/>
    </source>
</evidence>
<dbReference type="Proteomes" id="UP000220914">
    <property type="component" value="Unassembled WGS sequence"/>
</dbReference>
<evidence type="ECO:0000313" key="2">
    <source>
        <dbReference type="EMBL" id="GFG55743.1"/>
    </source>
</evidence>
<accession>A0A2A7N814</accession>
<dbReference type="RefSeq" id="WP_097939569.1">
    <property type="nucleotide sequence ID" value="NZ_BLKS01000004.1"/>
</dbReference>
<feature type="chain" id="PRO_5038224013" evidence="1">
    <location>
        <begin position="20"/>
        <end position="154"/>
    </location>
</feature>
<evidence type="ECO:0000313" key="3">
    <source>
        <dbReference type="EMBL" id="PEG40205.1"/>
    </source>
</evidence>
<protein>
    <submittedName>
        <fullName evidence="3">Uncharacterized protein</fullName>
    </submittedName>
</protein>
<dbReference type="OrthoDB" id="5077233at2"/>
<reference evidence="2" key="3">
    <citation type="submission" date="2020-02" db="EMBL/GenBank/DDBJ databases">
        <authorList>
            <person name="Matsumoto Y."/>
            <person name="Motooka D."/>
            <person name="Nakamura S."/>
        </authorList>
    </citation>
    <scope>NUCLEOTIDE SEQUENCE</scope>
    <source>
        <strain evidence="2">JCM 6377</strain>
    </source>
</reference>
<gene>
    <name evidence="3" type="ORF">CQY20_08140</name>
    <name evidence="2" type="ORF">MAGR_71840</name>
</gene>
<keyword evidence="1" id="KW-0732">Signal</keyword>
<dbReference type="AlphaFoldDB" id="A0A2A7N814"/>
<feature type="signal peptide" evidence="1">
    <location>
        <begin position="1"/>
        <end position="19"/>
    </location>
</feature>
<reference evidence="3 4" key="1">
    <citation type="submission" date="2017-10" db="EMBL/GenBank/DDBJ databases">
        <title>The new phylogeny of genus Mycobacterium.</title>
        <authorList>
            <person name="Tortoli E."/>
            <person name="Trovato A."/>
            <person name="Cirillo D.M."/>
        </authorList>
    </citation>
    <scope>NUCLEOTIDE SEQUENCE [LARGE SCALE GENOMIC DNA]</scope>
    <source>
        <strain evidence="3 4">CCUG37673</strain>
    </source>
</reference>
<name>A0A2A7N814_MYCAG</name>
<dbReference type="EMBL" id="BLKS01000004">
    <property type="protein sequence ID" value="GFG55743.1"/>
    <property type="molecule type" value="Genomic_DNA"/>
</dbReference>
<evidence type="ECO:0000313" key="4">
    <source>
        <dbReference type="Proteomes" id="UP000220914"/>
    </source>
</evidence>
<organism evidence="3 4">
    <name type="scientific">Mycolicibacterium agri</name>
    <name type="common">Mycobacterium agri</name>
    <dbReference type="NCBI Taxonomy" id="36811"/>
    <lineage>
        <taxon>Bacteria</taxon>
        <taxon>Bacillati</taxon>
        <taxon>Actinomycetota</taxon>
        <taxon>Actinomycetes</taxon>
        <taxon>Mycobacteriales</taxon>
        <taxon>Mycobacteriaceae</taxon>
        <taxon>Mycolicibacterium</taxon>
    </lineage>
</organism>
<dbReference type="EMBL" id="PDCP01000011">
    <property type="protein sequence ID" value="PEG40205.1"/>
    <property type="molecule type" value="Genomic_DNA"/>
</dbReference>
<reference evidence="2 5" key="2">
    <citation type="journal article" date="2019" name="Emerg. Microbes Infect.">
        <title>Comprehensive subspecies identification of 175 nontuberculous mycobacteria species based on 7547 genomic profiles.</title>
        <authorList>
            <person name="Matsumoto Y."/>
            <person name="Kinjo T."/>
            <person name="Motooka D."/>
            <person name="Nabeya D."/>
            <person name="Jung N."/>
            <person name="Uechi K."/>
            <person name="Horii T."/>
            <person name="Iida T."/>
            <person name="Fujita J."/>
            <person name="Nakamura S."/>
        </authorList>
    </citation>
    <scope>NUCLEOTIDE SEQUENCE [LARGE SCALE GENOMIC DNA]</scope>
    <source>
        <strain evidence="2 5">JCM 6377</strain>
    </source>
</reference>
<dbReference type="Proteomes" id="UP000465302">
    <property type="component" value="Unassembled WGS sequence"/>
</dbReference>
<evidence type="ECO:0000313" key="5">
    <source>
        <dbReference type="Proteomes" id="UP000465302"/>
    </source>
</evidence>
<keyword evidence="4" id="KW-1185">Reference proteome</keyword>
<proteinExistence type="predicted"/>
<sequence>MRRVWVIVTLWGLLVVQYAADTFATSAGREAFPTVTMPTFSAASIGDDGSARVVERTVQVIGRDGTVKPVGVAALLAPLHSGPASLTLDRLLKPSADGAEPSRETVDWLKHQTLRLAITSDPIGLRVVWQPAVVDLRAMTRTPAGPPTVREVWW</sequence>